<organism evidence="9">
    <name type="scientific">Salvia splendens</name>
    <name type="common">Scarlet sage</name>
    <dbReference type="NCBI Taxonomy" id="180675"/>
    <lineage>
        <taxon>Eukaryota</taxon>
        <taxon>Viridiplantae</taxon>
        <taxon>Streptophyta</taxon>
        <taxon>Embryophyta</taxon>
        <taxon>Tracheophyta</taxon>
        <taxon>Spermatophyta</taxon>
        <taxon>Magnoliopsida</taxon>
        <taxon>eudicotyledons</taxon>
        <taxon>Gunneridae</taxon>
        <taxon>Pentapetalae</taxon>
        <taxon>asterids</taxon>
        <taxon>lamiids</taxon>
        <taxon>Lamiales</taxon>
        <taxon>Lamiaceae</taxon>
        <taxon>Nepetoideae</taxon>
        <taxon>Mentheae</taxon>
        <taxon>Salviinae</taxon>
        <taxon>Salvia</taxon>
        <taxon>Salvia subgen. Calosphace</taxon>
        <taxon>core Calosphace</taxon>
    </lineage>
</organism>
<protein>
    <submittedName>
        <fullName evidence="9">Uncharacterized protein</fullName>
    </submittedName>
</protein>
<name>A0A8X8WSX9_SALSN</name>
<dbReference type="GO" id="GO:0016020">
    <property type="term" value="C:membrane"/>
    <property type="evidence" value="ECO:0007669"/>
    <property type="project" value="UniProtKB-SubCell"/>
</dbReference>
<dbReference type="FunFam" id="3.80.10.10:FF:000111">
    <property type="entry name" value="LRR receptor-like serine/threonine-protein kinase ERECTA"/>
    <property type="match status" value="1"/>
</dbReference>
<evidence type="ECO:0000256" key="3">
    <source>
        <dbReference type="ARBA" id="ARBA00022614"/>
    </source>
</evidence>
<keyword evidence="8" id="KW-0325">Glycoprotein</keyword>
<keyword evidence="7" id="KW-0472">Membrane</keyword>
<dbReference type="PANTHER" id="PTHR48062">
    <property type="entry name" value="RECEPTOR-LIKE PROTEIN 14"/>
    <property type="match status" value="1"/>
</dbReference>
<evidence type="ECO:0000256" key="5">
    <source>
        <dbReference type="ARBA" id="ARBA00022737"/>
    </source>
</evidence>
<comment type="subcellular location">
    <subcellularLocation>
        <location evidence="1">Membrane</location>
        <topology evidence="1">Single-pass membrane protein</topology>
    </subcellularLocation>
</comment>
<dbReference type="Pfam" id="PF00560">
    <property type="entry name" value="LRR_1"/>
    <property type="match status" value="1"/>
</dbReference>
<dbReference type="PANTHER" id="PTHR48062:SF4">
    <property type="entry name" value="RECEPTOR-LIKE PROTEIN 2-RELATED"/>
    <property type="match status" value="1"/>
</dbReference>
<keyword evidence="3" id="KW-0433">Leucine-rich repeat</keyword>
<dbReference type="InterPro" id="IPR001611">
    <property type="entry name" value="Leu-rich_rpt"/>
</dbReference>
<gene>
    <name evidence="9" type="ORF">SASPL_138116</name>
</gene>
<proteinExistence type="inferred from homology"/>
<evidence type="ECO:0000256" key="1">
    <source>
        <dbReference type="ARBA" id="ARBA00004167"/>
    </source>
</evidence>
<reference evidence="9" key="1">
    <citation type="submission" date="2018-01" db="EMBL/GenBank/DDBJ databases">
        <authorList>
            <person name="Mao J.F."/>
        </authorList>
    </citation>
    <scope>NUCLEOTIDE SEQUENCE</scope>
    <source>
        <strain evidence="9">Huo1</strain>
        <tissue evidence="9">Leaf</tissue>
    </source>
</reference>
<dbReference type="Proteomes" id="UP000298416">
    <property type="component" value="Unassembled WGS sequence"/>
</dbReference>
<evidence type="ECO:0000256" key="7">
    <source>
        <dbReference type="ARBA" id="ARBA00023136"/>
    </source>
</evidence>
<dbReference type="InterPro" id="IPR025875">
    <property type="entry name" value="Leu-rich_rpt_4"/>
</dbReference>
<evidence type="ECO:0000256" key="6">
    <source>
        <dbReference type="ARBA" id="ARBA00022989"/>
    </source>
</evidence>
<keyword evidence="6" id="KW-1133">Transmembrane helix</keyword>
<evidence type="ECO:0000313" key="10">
    <source>
        <dbReference type="Proteomes" id="UP000298416"/>
    </source>
</evidence>
<comment type="caution">
    <text evidence="9">The sequence shown here is derived from an EMBL/GenBank/DDBJ whole genome shotgun (WGS) entry which is preliminary data.</text>
</comment>
<dbReference type="Gene3D" id="3.80.10.10">
    <property type="entry name" value="Ribonuclease Inhibitor"/>
    <property type="match status" value="1"/>
</dbReference>
<keyword evidence="5" id="KW-0677">Repeat</keyword>
<dbReference type="InterPro" id="IPR051502">
    <property type="entry name" value="RLP_Defense_Trigger"/>
</dbReference>
<evidence type="ECO:0000256" key="2">
    <source>
        <dbReference type="ARBA" id="ARBA00009592"/>
    </source>
</evidence>
<comment type="similarity">
    <text evidence="2">Belongs to the RLP family.</text>
</comment>
<dbReference type="AlphaFoldDB" id="A0A8X8WSX9"/>
<dbReference type="SUPFAM" id="SSF52058">
    <property type="entry name" value="L domain-like"/>
    <property type="match status" value="1"/>
</dbReference>
<reference evidence="9" key="2">
    <citation type="submission" date="2020-08" db="EMBL/GenBank/DDBJ databases">
        <title>Plant Genome Project.</title>
        <authorList>
            <person name="Zhang R.-G."/>
        </authorList>
    </citation>
    <scope>NUCLEOTIDE SEQUENCE</scope>
    <source>
        <strain evidence="9">Huo1</strain>
        <tissue evidence="9">Leaf</tissue>
    </source>
</reference>
<keyword evidence="4" id="KW-0812">Transmembrane</keyword>
<dbReference type="Pfam" id="PF12799">
    <property type="entry name" value="LRR_4"/>
    <property type="match status" value="1"/>
</dbReference>
<sequence length="175" mass="19776">MSHLVLPFQYDNHLYNRLFNLQRSLKLGNNSLCGRIPTEIGQMKFLQRLVLRNNKLRGSIPEQLSNLTNLEKLDMSGNDLMGEIPESLTKLHFLSAFSVADNDLEGEIQKGGQFETFGIGAFEGNPKLCGEVIHRSCGAVVINRPMPKEDNDGESGSLWYDIRIAFTVVVFFKNW</sequence>
<keyword evidence="10" id="KW-1185">Reference proteome</keyword>
<dbReference type="EMBL" id="PNBA02000014">
    <property type="protein sequence ID" value="KAG6401265.1"/>
    <property type="molecule type" value="Genomic_DNA"/>
</dbReference>
<evidence type="ECO:0000256" key="4">
    <source>
        <dbReference type="ARBA" id="ARBA00022692"/>
    </source>
</evidence>
<accession>A0A8X8WSX9</accession>
<dbReference type="InterPro" id="IPR032675">
    <property type="entry name" value="LRR_dom_sf"/>
</dbReference>
<evidence type="ECO:0000256" key="8">
    <source>
        <dbReference type="ARBA" id="ARBA00023180"/>
    </source>
</evidence>
<evidence type="ECO:0000313" key="9">
    <source>
        <dbReference type="EMBL" id="KAG6401265.1"/>
    </source>
</evidence>